<organism evidence="1 2">
    <name type="scientific">Nonomuraea jabiensis</name>
    <dbReference type="NCBI Taxonomy" id="882448"/>
    <lineage>
        <taxon>Bacteria</taxon>
        <taxon>Bacillati</taxon>
        <taxon>Actinomycetota</taxon>
        <taxon>Actinomycetes</taxon>
        <taxon>Streptosporangiales</taxon>
        <taxon>Streptosporangiaceae</taxon>
        <taxon>Nonomuraea</taxon>
    </lineage>
</organism>
<comment type="caution">
    <text evidence="1">The sequence shown here is derived from an EMBL/GenBank/DDBJ whole genome shotgun (WGS) entry which is preliminary data.</text>
</comment>
<name>A0A7W9LAV1_9ACTN</name>
<dbReference type="Gene3D" id="1.20.120.330">
    <property type="entry name" value="Nucleotidyltransferases domain 2"/>
    <property type="match status" value="1"/>
</dbReference>
<evidence type="ECO:0000313" key="2">
    <source>
        <dbReference type="Proteomes" id="UP000579153"/>
    </source>
</evidence>
<dbReference type="Proteomes" id="UP000579153">
    <property type="component" value="Unassembled WGS sequence"/>
</dbReference>
<reference evidence="1 2" key="1">
    <citation type="submission" date="2020-08" db="EMBL/GenBank/DDBJ databases">
        <title>Sequencing the genomes of 1000 actinobacteria strains.</title>
        <authorList>
            <person name="Klenk H.-P."/>
        </authorList>
    </citation>
    <scope>NUCLEOTIDE SEQUENCE [LARGE SCALE GENOMIC DNA]</scope>
    <source>
        <strain evidence="1 2">DSM 45507</strain>
    </source>
</reference>
<evidence type="ECO:0000313" key="1">
    <source>
        <dbReference type="EMBL" id="MBB5777087.1"/>
    </source>
</evidence>
<dbReference type="RefSeq" id="WP_185070691.1">
    <property type="nucleotide sequence ID" value="NZ_JACHMB010000001.1"/>
</dbReference>
<accession>A0A7W9LAV1</accession>
<protein>
    <recommendedName>
        <fullName evidence="3">HEPN domain-containing protein</fullName>
    </recommendedName>
</protein>
<dbReference type="EMBL" id="JACHMB010000001">
    <property type="protein sequence ID" value="MBB5777087.1"/>
    <property type="molecule type" value="Genomic_DNA"/>
</dbReference>
<dbReference type="AlphaFoldDB" id="A0A7W9LAV1"/>
<sequence>MTSWARGREEIIGMLQRRELTQVVADAELAERMLSTARRHLTSAEALAAADPYLAYAALHDAVRKSLAALLQIQGLRATTTGGHLAVQHAARAQFGASMGAILRPVDRIRTTRHESEYPTSSTWIDEDSVRDDLPAATAVVDAAERALHHLSPFVL</sequence>
<gene>
    <name evidence="1" type="ORF">HD596_003843</name>
</gene>
<proteinExistence type="predicted"/>
<keyword evidence="2" id="KW-1185">Reference proteome</keyword>
<evidence type="ECO:0008006" key="3">
    <source>
        <dbReference type="Google" id="ProtNLM"/>
    </source>
</evidence>